<dbReference type="SUPFAM" id="SSF51735">
    <property type="entry name" value="NAD(P)-binding Rossmann-fold domains"/>
    <property type="match status" value="1"/>
</dbReference>
<comment type="similarity">
    <text evidence="1">Belongs to the short-chain dehydrogenases/reductases (SDR) family.</text>
</comment>
<evidence type="ECO:0000313" key="5">
    <source>
        <dbReference type="Proteomes" id="UP000542720"/>
    </source>
</evidence>
<dbReference type="PANTHER" id="PTHR43477">
    <property type="entry name" value="DIHYDROANTICAPSIN 7-DEHYDROGENASE"/>
    <property type="match status" value="1"/>
</dbReference>
<dbReference type="PRINTS" id="PR00081">
    <property type="entry name" value="GDHRDH"/>
</dbReference>
<dbReference type="PROSITE" id="PS51257">
    <property type="entry name" value="PROKAR_LIPOPROTEIN"/>
    <property type="match status" value="1"/>
</dbReference>
<dbReference type="InterPro" id="IPR036291">
    <property type="entry name" value="NAD(P)-bd_dom_sf"/>
</dbReference>
<dbReference type="AlphaFoldDB" id="A0A7W4LQA4"/>
<dbReference type="GO" id="GO:0016491">
    <property type="term" value="F:oxidoreductase activity"/>
    <property type="evidence" value="ECO:0007669"/>
    <property type="project" value="UniProtKB-KW"/>
</dbReference>
<accession>A0A7W4LQA4</accession>
<dbReference type="InterPro" id="IPR057326">
    <property type="entry name" value="KR_dom"/>
</dbReference>
<keyword evidence="2" id="KW-0560">Oxidoreductase</keyword>
<keyword evidence="5" id="KW-1185">Reference proteome</keyword>
<name>A0A7W4LQA4_9GAMM</name>
<dbReference type="EMBL" id="JACJUD010000008">
    <property type="protein sequence ID" value="MBB2497391.1"/>
    <property type="molecule type" value="Genomic_DNA"/>
</dbReference>
<evidence type="ECO:0000313" key="4">
    <source>
        <dbReference type="EMBL" id="MBB2497391.1"/>
    </source>
</evidence>
<evidence type="ECO:0000256" key="1">
    <source>
        <dbReference type="ARBA" id="ARBA00006484"/>
    </source>
</evidence>
<sequence length="271" mass="28509">MNKELLIITGLGAMGLACARRLGTGRHLLLVDNSSKRLREAEQALSEDGHSIESLVLDLGASDAAQRLGGRIEALGASLRLLLHTAAVSPTQASARTIYQVNLEGTARLLEQLTPYLAPGSVGVVIASMAGQFVSLTPEQEQALASAPTQSLVALAAGWQGSEDTNQAYMVAKRGNQLRVEVEALRWATRGARLVSISPGIISTAQGRQEVAEQPQVAQLVRDCPVGRIGTPDDIAACVEWLASPAAGFVTGTDLRIDGGSIAALRWASER</sequence>
<evidence type="ECO:0000256" key="2">
    <source>
        <dbReference type="ARBA" id="ARBA00023002"/>
    </source>
</evidence>
<dbReference type="SMART" id="SM00822">
    <property type="entry name" value="PKS_KR"/>
    <property type="match status" value="1"/>
</dbReference>
<organism evidence="4 5">
    <name type="scientific">Aquipseudomonas ullengensis</name>
    <dbReference type="NCBI Taxonomy" id="2759166"/>
    <lineage>
        <taxon>Bacteria</taxon>
        <taxon>Pseudomonadati</taxon>
        <taxon>Pseudomonadota</taxon>
        <taxon>Gammaproteobacteria</taxon>
        <taxon>Pseudomonadales</taxon>
        <taxon>Pseudomonadaceae</taxon>
        <taxon>Aquipseudomonas</taxon>
    </lineage>
</organism>
<gene>
    <name evidence="4" type="ORF">H3H51_20410</name>
</gene>
<dbReference type="Pfam" id="PF00106">
    <property type="entry name" value="adh_short"/>
    <property type="match status" value="1"/>
</dbReference>
<reference evidence="4 5" key="1">
    <citation type="submission" date="2020-08" db="EMBL/GenBank/DDBJ databases">
        <authorList>
            <person name="Kim C.M."/>
        </authorList>
    </citation>
    <scope>NUCLEOTIDE SEQUENCE [LARGE SCALE GENOMIC DNA]</scope>
    <source>
        <strain evidence="4 5">UL070</strain>
    </source>
</reference>
<protein>
    <submittedName>
        <fullName evidence="4">SDR family oxidoreductase</fullName>
    </submittedName>
</protein>
<comment type="caution">
    <text evidence="4">The sequence shown here is derived from an EMBL/GenBank/DDBJ whole genome shotgun (WGS) entry which is preliminary data.</text>
</comment>
<proteinExistence type="inferred from homology"/>
<feature type="domain" description="Ketoreductase" evidence="3">
    <location>
        <begin position="4"/>
        <end position="162"/>
    </location>
</feature>
<dbReference type="PANTHER" id="PTHR43477:SF1">
    <property type="entry name" value="DIHYDROANTICAPSIN 7-DEHYDROGENASE"/>
    <property type="match status" value="1"/>
</dbReference>
<dbReference type="Gene3D" id="3.40.50.720">
    <property type="entry name" value="NAD(P)-binding Rossmann-like Domain"/>
    <property type="match status" value="1"/>
</dbReference>
<evidence type="ECO:0000259" key="3">
    <source>
        <dbReference type="SMART" id="SM00822"/>
    </source>
</evidence>
<dbReference type="RefSeq" id="WP_183090921.1">
    <property type="nucleotide sequence ID" value="NZ_JACJUD010000008.1"/>
</dbReference>
<dbReference type="InterPro" id="IPR002347">
    <property type="entry name" value="SDR_fam"/>
</dbReference>
<dbReference type="Pfam" id="PF13561">
    <property type="entry name" value="adh_short_C2"/>
    <property type="match status" value="1"/>
</dbReference>
<dbReference type="InterPro" id="IPR051122">
    <property type="entry name" value="SDR_DHRS6-like"/>
</dbReference>
<dbReference type="Proteomes" id="UP000542720">
    <property type="component" value="Unassembled WGS sequence"/>
</dbReference>